<dbReference type="GO" id="GO:0050660">
    <property type="term" value="F:flavin adenine dinucleotide binding"/>
    <property type="evidence" value="ECO:0007669"/>
    <property type="project" value="InterPro"/>
</dbReference>
<name>A0A382XX97_9ZZZZ</name>
<proteinExistence type="predicted"/>
<dbReference type="GO" id="GO:0016627">
    <property type="term" value="F:oxidoreductase activity, acting on the CH-CH group of donors"/>
    <property type="evidence" value="ECO:0007669"/>
    <property type="project" value="InterPro"/>
</dbReference>
<sequence length="153" mass="16423">MDAQHSSANLNKKAEAELLRSVSSLKSMICGFADQIEKDRQLPDELLAALHRTSLFRMLLPQPFGGLEVTPGTFFSVIENIAIFDASTAWCLCQANGCSMAAAFLPSSVATEIWKDDDCGVLAWGPGKGQAKTVDGGFLLSGRWSFISGGRHA</sequence>
<dbReference type="InterPro" id="IPR009100">
    <property type="entry name" value="AcylCoA_DH/oxidase_NM_dom_sf"/>
</dbReference>
<reference evidence="1" key="1">
    <citation type="submission" date="2018-05" db="EMBL/GenBank/DDBJ databases">
        <authorList>
            <person name="Lanie J.A."/>
            <person name="Ng W.-L."/>
            <person name="Kazmierczak K.M."/>
            <person name="Andrzejewski T.M."/>
            <person name="Davidsen T.M."/>
            <person name="Wayne K.J."/>
            <person name="Tettelin H."/>
            <person name="Glass J.I."/>
            <person name="Rusch D."/>
            <person name="Podicherti R."/>
            <person name="Tsui H.-C.T."/>
            <person name="Winkler M.E."/>
        </authorList>
    </citation>
    <scope>NUCLEOTIDE SEQUENCE</scope>
</reference>
<dbReference type="Gene3D" id="1.10.540.10">
    <property type="entry name" value="Acyl-CoA dehydrogenase/oxidase, N-terminal domain"/>
    <property type="match status" value="1"/>
</dbReference>
<gene>
    <name evidence="1" type="ORF">METZ01_LOCUS428477</name>
</gene>
<feature type="non-terminal residue" evidence="1">
    <location>
        <position position="153"/>
    </location>
</feature>
<evidence type="ECO:0000313" key="1">
    <source>
        <dbReference type="EMBL" id="SVD75623.1"/>
    </source>
</evidence>
<dbReference type="Gene3D" id="2.40.110.10">
    <property type="entry name" value="Butyryl-CoA Dehydrogenase, subunit A, domain 2"/>
    <property type="match status" value="1"/>
</dbReference>
<protein>
    <recommendedName>
        <fullName evidence="2">Acyl-CoA dehydrogenase/oxidase N-terminal domain-containing protein</fullName>
    </recommendedName>
</protein>
<dbReference type="AlphaFoldDB" id="A0A382XX97"/>
<dbReference type="SUPFAM" id="SSF56645">
    <property type="entry name" value="Acyl-CoA dehydrogenase NM domain-like"/>
    <property type="match status" value="1"/>
</dbReference>
<accession>A0A382XX97</accession>
<dbReference type="EMBL" id="UINC01171189">
    <property type="protein sequence ID" value="SVD75623.1"/>
    <property type="molecule type" value="Genomic_DNA"/>
</dbReference>
<organism evidence="1">
    <name type="scientific">marine metagenome</name>
    <dbReference type="NCBI Taxonomy" id="408172"/>
    <lineage>
        <taxon>unclassified sequences</taxon>
        <taxon>metagenomes</taxon>
        <taxon>ecological metagenomes</taxon>
    </lineage>
</organism>
<evidence type="ECO:0008006" key="2">
    <source>
        <dbReference type="Google" id="ProtNLM"/>
    </source>
</evidence>
<dbReference type="InterPro" id="IPR046373">
    <property type="entry name" value="Acyl-CoA_Oxase/DH_mid-dom_sf"/>
</dbReference>
<dbReference type="InterPro" id="IPR037069">
    <property type="entry name" value="AcylCoA_DH/ox_N_sf"/>
</dbReference>